<proteinExistence type="predicted"/>
<keyword evidence="3" id="KW-1185">Reference proteome</keyword>
<reference evidence="2 3" key="1">
    <citation type="journal article" date="2014" name="PLoS ONE">
        <title>De novo Genome Assembly of the Fungal Plant Pathogen Pyrenophora semeniperda.</title>
        <authorList>
            <person name="Soliai M.M."/>
            <person name="Meyer S.E."/>
            <person name="Udall J.A."/>
            <person name="Elzinga D.E."/>
            <person name="Hermansen R.A."/>
            <person name="Bodily P.M."/>
            <person name="Hart A.A."/>
            <person name="Coleman C.E."/>
        </authorList>
    </citation>
    <scope>NUCLEOTIDE SEQUENCE [LARGE SCALE GENOMIC DNA]</scope>
    <source>
        <strain evidence="2 3">CCB06</strain>
        <tissue evidence="2">Mycelium</tissue>
    </source>
</reference>
<feature type="compositionally biased region" description="Low complexity" evidence="1">
    <location>
        <begin position="16"/>
        <end position="34"/>
    </location>
</feature>
<gene>
    <name evidence="2" type="ORF">GMOD_00007944</name>
</gene>
<dbReference type="AlphaFoldDB" id="A0A3M7MFX6"/>
<name>A0A3M7MFX6_9PLEO</name>
<sequence>MSTELDSMRPWSPRLNAGGSNNTAGSTSSRISTTTERRFHLRLMKHLQRRAASLPLAHRL</sequence>
<organism evidence="2 3">
    <name type="scientific">Pyrenophora seminiperda CCB06</name>
    <dbReference type="NCBI Taxonomy" id="1302712"/>
    <lineage>
        <taxon>Eukaryota</taxon>
        <taxon>Fungi</taxon>
        <taxon>Dikarya</taxon>
        <taxon>Ascomycota</taxon>
        <taxon>Pezizomycotina</taxon>
        <taxon>Dothideomycetes</taxon>
        <taxon>Pleosporomycetidae</taxon>
        <taxon>Pleosporales</taxon>
        <taxon>Pleosporineae</taxon>
        <taxon>Pleosporaceae</taxon>
        <taxon>Pyrenophora</taxon>
    </lineage>
</organism>
<evidence type="ECO:0000313" key="2">
    <source>
        <dbReference type="EMBL" id="RMZ73436.1"/>
    </source>
</evidence>
<dbReference type="EMBL" id="KE747840">
    <property type="protein sequence ID" value="RMZ73436.1"/>
    <property type="molecule type" value="Genomic_DNA"/>
</dbReference>
<protein>
    <submittedName>
        <fullName evidence="2">Uncharacterized protein</fullName>
    </submittedName>
</protein>
<evidence type="ECO:0000313" key="3">
    <source>
        <dbReference type="Proteomes" id="UP000265663"/>
    </source>
</evidence>
<accession>A0A3M7MFX6</accession>
<feature type="region of interest" description="Disordered" evidence="1">
    <location>
        <begin position="1"/>
        <end position="34"/>
    </location>
</feature>
<dbReference type="Proteomes" id="UP000265663">
    <property type="component" value="Unassembled WGS sequence"/>
</dbReference>
<evidence type="ECO:0000256" key="1">
    <source>
        <dbReference type="SAM" id="MobiDB-lite"/>
    </source>
</evidence>